<keyword evidence="2" id="KW-1185">Reference proteome</keyword>
<gene>
    <name evidence="1" type="ORF">BDM02DRAFT_3120050</name>
</gene>
<protein>
    <submittedName>
        <fullName evidence="1">Kinase-like protein</fullName>
    </submittedName>
</protein>
<accession>A0ACB6Z7S1</accession>
<organism evidence="1 2">
    <name type="scientific">Thelephora ganbajun</name>
    <name type="common">Ganba fungus</name>
    <dbReference type="NCBI Taxonomy" id="370292"/>
    <lineage>
        <taxon>Eukaryota</taxon>
        <taxon>Fungi</taxon>
        <taxon>Dikarya</taxon>
        <taxon>Basidiomycota</taxon>
        <taxon>Agaricomycotina</taxon>
        <taxon>Agaricomycetes</taxon>
        <taxon>Thelephorales</taxon>
        <taxon>Thelephoraceae</taxon>
        <taxon>Thelephora</taxon>
    </lineage>
</organism>
<evidence type="ECO:0000313" key="1">
    <source>
        <dbReference type="EMBL" id="KAF9645572.1"/>
    </source>
</evidence>
<reference evidence="1" key="2">
    <citation type="journal article" date="2020" name="Nat. Commun.">
        <title>Large-scale genome sequencing of mycorrhizal fungi provides insights into the early evolution of symbiotic traits.</title>
        <authorList>
            <person name="Miyauchi S."/>
            <person name="Kiss E."/>
            <person name="Kuo A."/>
            <person name="Drula E."/>
            <person name="Kohler A."/>
            <person name="Sanchez-Garcia M."/>
            <person name="Morin E."/>
            <person name="Andreopoulos B."/>
            <person name="Barry K.W."/>
            <person name="Bonito G."/>
            <person name="Buee M."/>
            <person name="Carver A."/>
            <person name="Chen C."/>
            <person name="Cichocki N."/>
            <person name="Clum A."/>
            <person name="Culley D."/>
            <person name="Crous P.W."/>
            <person name="Fauchery L."/>
            <person name="Girlanda M."/>
            <person name="Hayes R.D."/>
            <person name="Keri Z."/>
            <person name="LaButti K."/>
            <person name="Lipzen A."/>
            <person name="Lombard V."/>
            <person name="Magnuson J."/>
            <person name="Maillard F."/>
            <person name="Murat C."/>
            <person name="Nolan M."/>
            <person name="Ohm R.A."/>
            <person name="Pangilinan J."/>
            <person name="Pereira M.F."/>
            <person name="Perotto S."/>
            <person name="Peter M."/>
            <person name="Pfister S."/>
            <person name="Riley R."/>
            <person name="Sitrit Y."/>
            <person name="Stielow J.B."/>
            <person name="Szollosi G."/>
            <person name="Zifcakova L."/>
            <person name="Stursova M."/>
            <person name="Spatafora J.W."/>
            <person name="Tedersoo L."/>
            <person name="Vaario L.M."/>
            <person name="Yamada A."/>
            <person name="Yan M."/>
            <person name="Wang P."/>
            <person name="Xu J."/>
            <person name="Bruns T."/>
            <person name="Baldrian P."/>
            <person name="Vilgalys R."/>
            <person name="Dunand C."/>
            <person name="Henrissat B."/>
            <person name="Grigoriev I.V."/>
            <person name="Hibbett D."/>
            <person name="Nagy L.G."/>
            <person name="Martin F.M."/>
        </authorList>
    </citation>
    <scope>NUCLEOTIDE SEQUENCE</scope>
    <source>
        <strain evidence="1">P2</strain>
    </source>
</reference>
<dbReference type="EMBL" id="MU118086">
    <property type="protein sequence ID" value="KAF9645572.1"/>
    <property type="molecule type" value="Genomic_DNA"/>
</dbReference>
<comment type="caution">
    <text evidence="1">The sequence shown here is derived from an EMBL/GenBank/DDBJ whole genome shotgun (WGS) entry which is preliminary data.</text>
</comment>
<sequence>MVLVELFDKVASSTTVNQGLRDRCLRDLREISATCCVLPRSYFSPSVTLSDTTPHTMGELVDIWKAQLNGNQVCIKSFRTQTAKNLDKIKRRFYHEIIGWKYVSHPNVLPFLGVSETLFPFCIITPWLPNGNIVEYTRKNIQANRLRLLAQAAYGLEYLHSLSIVHGDINPGNILITEDGIARVGDFGITGVITDPTVVDPGSTTRSKPGAVRYMAPELLNPLQFNFSDSNPSKESDIYSLTMTAYETLAEILPYGDARDGIITFRVMTGDRPPRPLNARWLQDQIWNMIQTCWSEKREQRWDAHAIYSQFSVSSIQEIAEVERDVRTIIRTLKVIADALPEDLPAMSLSVQEISARAVNQPGQRLINSVDKMLEDGNISSRDKPGCLNILGKMCRRLRTIPDSMRIESCLGGPTGEEYGGGFATVSRGECRGRAVAIKTLHLYVTSNFEERFSEFRREVIAWRHLQHPNILPFIGVNLERQRLAMVSEWMEHGKITEFVEKHKEVNRIQLVKANVIDPFSWSMPRMGWSTCTAFTWCTGT</sequence>
<evidence type="ECO:0000313" key="2">
    <source>
        <dbReference type="Proteomes" id="UP000886501"/>
    </source>
</evidence>
<name>A0ACB6Z7S1_THEGA</name>
<reference evidence="1" key="1">
    <citation type="submission" date="2019-10" db="EMBL/GenBank/DDBJ databases">
        <authorList>
            <consortium name="DOE Joint Genome Institute"/>
            <person name="Kuo A."/>
            <person name="Miyauchi S."/>
            <person name="Kiss E."/>
            <person name="Drula E."/>
            <person name="Kohler A."/>
            <person name="Sanchez-Garcia M."/>
            <person name="Andreopoulos B."/>
            <person name="Barry K.W."/>
            <person name="Bonito G."/>
            <person name="Buee M."/>
            <person name="Carver A."/>
            <person name="Chen C."/>
            <person name="Cichocki N."/>
            <person name="Clum A."/>
            <person name="Culley D."/>
            <person name="Crous P.W."/>
            <person name="Fauchery L."/>
            <person name="Girlanda M."/>
            <person name="Hayes R."/>
            <person name="Keri Z."/>
            <person name="Labutti K."/>
            <person name="Lipzen A."/>
            <person name="Lombard V."/>
            <person name="Magnuson J."/>
            <person name="Maillard F."/>
            <person name="Morin E."/>
            <person name="Murat C."/>
            <person name="Nolan M."/>
            <person name="Ohm R."/>
            <person name="Pangilinan J."/>
            <person name="Pereira M."/>
            <person name="Perotto S."/>
            <person name="Peter M."/>
            <person name="Riley R."/>
            <person name="Sitrit Y."/>
            <person name="Stielow B."/>
            <person name="Szollosi G."/>
            <person name="Zifcakova L."/>
            <person name="Stursova M."/>
            <person name="Spatafora J.W."/>
            <person name="Tedersoo L."/>
            <person name="Vaario L.-M."/>
            <person name="Yamada A."/>
            <person name="Yan M."/>
            <person name="Wang P."/>
            <person name="Xu J."/>
            <person name="Bruns T."/>
            <person name="Baldrian P."/>
            <person name="Vilgalys R."/>
            <person name="Henrissat B."/>
            <person name="Grigoriev I.V."/>
            <person name="Hibbett D."/>
            <person name="Nagy L.G."/>
            <person name="Martin F.M."/>
        </authorList>
    </citation>
    <scope>NUCLEOTIDE SEQUENCE</scope>
    <source>
        <strain evidence="1">P2</strain>
    </source>
</reference>
<proteinExistence type="predicted"/>
<dbReference type="Proteomes" id="UP000886501">
    <property type="component" value="Unassembled WGS sequence"/>
</dbReference>